<dbReference type="RefSeq" id="WP_322776998.1">
    <property type="nucleotide sequence ID" value="NZ_JARJFB010000080.1"/>
</dbReference>
<accession>A0ABU5ND76</accession>
<dbReference type="Pfam" id="PF05309">
    <property type="entry name" value="TraE"/>
    <property type="match status" value="1"/>
</dbReference>
<dbReference type="EMBL" id="JARJFB010000080">
    <property type="protein sequence ID" value="MEA0971096.1"/>
    <property type="molecule type" value="Genomic_DNA"/>
</dbReference>
<sequence length="202" mass="22841">MNLQIAMQGGDRITKQRNLFLVLTIALSITSGALSLKILAQEERIIMVPPFSTEVMISNRKVSSGYLEQMTMVFLNSLLDLSAADVLHKRDMILKYTSNSSLSFSKKINEYFADAAEKYKNFDLVTYFTVKNMEIDEAQGEVIAHGILTSRYGKHGFESIPTSYRLSFEFSGGYLRLKEFNQVVSDKDKKDDKQEPKGALVK</sequence>
<dbReference type="Proteomes" id="UP001291687">
    <property type="component" value="Unassembled WGS sequence"/>
</dbReference>
<protein>
    <submittedName>
        <fullName evidence="1">Type IV conjugative transfer system protein TraE</fullName>
    </submittedName>
</protein>
<evidence type="ECO:0000313" key="1">
    <source>
        <dbReference type="EMBL" id="MEA0971096.1"/>
    </source>
</evidence>
<keyword evidence="2" id="KW-1185">Reference proteome</keyword>
<dbReference type="InterPro" id="IPR007973">
    <property type="entry name" value="Pilus_assembly_TraE"/>
</dbReference>
<evidence type="ECO:0000313" key="2">
    <source>
        <dbReference type="Proteomes" id="UP001291687"/>
    </source>
</evidence>
<organism evidence="1 2">
    <name type="scientific">Candidatus Megaera venefica</name>
    <dbReference type="NCBI Taxonomy" id="2055910"/>
    <lineage>
        <taxon>Bacteria</taxon>
        <taxon>Pseudomonadati</taxon>
        <taxon>Pseudomonadota</taxon>
        <taxon>Alphaproteobacteria</taxon>
        <taxon>Rickettsiales</taxon>
        <taxon>Rickettsiaceae</taxon>
        <taxon>Candidatus Megaera</taxon>
    </lineage>
</organism>
<gene>
    <name evidence="1" type="ORF">Megvenef_01068</name>
</gene>
<name>A0ABU5ND76_9RICK</name>
<proteinExistence type="predicted"/>
<reference evidence="1 2" key="1">
    <citation type="submission" date="2023-03" db="EMBL/GenBank/DDBJ databases">
        <title>Host association and intracellularity evolved multiple times independently in the Rickettsiales.</title>
        <authorList>
            <person name="Castelli M."/>
            <person name="Nardi T."/>
            <person name="Gammuto L."/>
            <person name="Bellinzona G."/>
            <person name="Sabaneyeva E."/>
            <person name="Potekhin A."/>
            <person name="Serra V."/>
            <person name="Petroni G."/>
            <person name="Sassera D."/>
        </authorList>
    </citation>
    <scope>NUCLEOTIDE SEQUENCE [LARGE SCALE GENOMIC DNA]</scope>
    <source>
        <strain evidence="1 2">Sr 2-6</strain>
    </source>
</reference>
<comment type="caution">
    <text evidence="1">The sequence shown here is derived from an EMBL/GenBank/DDBJ whole genome shotgun (WGS) entry which is preliminary data.</text>
</comment>